<dbReference type="GO" id="GO:0003676">
    <property type="term" value="F:nucleic acid binding"/>
    <property type="evidence" value="ECO:0007669"/>
    <property type="project" value="InterPro"/>
</dbReference>
<protein>
    <submittedName>
        <fullName evidence="1">Uncharacterized protein</fullName>
    </submittedName>
</protein>
<gene>
    <name evidence="1" type="ORF">TNCV_2853051</name>
</gene>
<name>A0A8X6R7L9_TRICX</name>
<reference evidence="1" key="1">
    <citation type="submission" date="2020-08" db="EMBL/GenBank/DDBJ databases">
        <title>Multicomponent nature underlies the extraordinary mechanical properties of spider dragline silk.</title>
        <authorList>
            <person name="Kono N."/>
            <person name="Nakamura H."/>
            <person name="Mori M."/>
            <person name="Yoshida Y."/>
            <person name="Ohtoshi R."/>
            <person name="Malay A.D."/>
            <person name="Moran D.A.P."/>
            <person name="Tomita M."/>
            <person name="Numata K."/>
            <person name="Arakawa K."/>
        </authorList>
    </citation>
    <scope>NUCLEOTIDE SEQUENCE</scope>
</reference>
<keyword evidence="2" id="KW-1185">Reference proteome</keyword>
<comment type="caution">
    <text evidence="1">The sequence shown here is derived from an EMBL/GenBank/DDBJ whole genome shotgun (WGS) entry which is preliminary data.</text>
</comment>
<dbReference type="InterPro" id="IPR036397">
    <property type="entry name" value="RNaseH_sf"/>
</dbReference>
<evidence type="ECO:0000313" key="2">
    <source>
        <dbReference type="Proteomes" id="UP000887159"/>
    </source>
</evidence>
<accession>A0A8X6R7L9</accession>
<dbReference type="Gene3D" id="3.30.420.10">
    <property type="entry name" value="Ribonuclease H-like superfamily/Ribonuclease H"/>
    <property type="match status" value="1"/>
</dbReference>
<dbReference type="EMBL" id="BMAU01021067">
    <property type="protein sequence ID" value="GFX89005.1"/>
    <property type="molecule type" value="Genomic_DNA"/>
</dbReference>
<dbReference type="AlphaFoldDB" id="A0A8X6R7L9"/>
<sequence length="68" mass="7697">MSDYTRHAMFKSCSMIAMRCSVAVCSPDLLPIENVWTMFAQRLVRDTPLAATPDQLRQHVEATWTAVP</sequence>
<dbReference type="Proteomes" id="UP000887159">
    <property type="component" value="Unassembled WGS sequence"/>
</dbReference>
<evidence type="ECO:0000313" key="1">
    <source>
        <dbReference type="EMBL" id="GFX89005.1"/>
    </source>
</evidence>
<organism evidence="1 2">
    <name type="scientific">Trichonephila clavipes</name>
    <name type="common">Golden silk orbweaver</name>
    <name type="synonym">Nephila clavipes</name>
    <dbReference type="NCBI Taxonomy" id="2585209"/>
    <lineage>
        <taxon>Eukaryota</taxon>
        <taxon>Metazoa</taxon>
        <taxon>Ecdysozoa</taxon>
        <taxon>Arthropoda</taxon>
        <taxon>Chelicerata</taxon>
        <taxon>Arachnida</taxon>
        <taxon>Araneae</taxon>
        <taxon>Araneomorphae</taxon>
        <taxon>Entelegynae</taxon>
        <taxon>Araneoidea</taxon>
        <taxon>Nephilidae</taxon>
        <taxon>Trichonephila</taxon>
    </lineage>
</organism>
<proteinExistence type="predicted"/>